<dbReference type="AlphaFoldDB" id="A0A6S7IG40"/>
<reference evidence="1" key="1">
    <citation type="submission" date="2020-04" db="EMBL/GenBank/DDBJ databases">
        <authorList>
            <person name="Alioto T."/>
            <person name="Alioto T."/>
            <person name="Gomez Garrido J."/>
        </authorList>
    </citation>
    <scope>NUCLEOTIDE SEQUENCE</scope>
    <source>
        <strain evidence="1">A484AB</strain>
    </source>
</reference>
<comment type="caution">
    <text evidence="1">The sequence shown here is derived from an EMBL/GenBank/DDBJ whole genome shotgun (WGS) entry which is preliminary data.</text>
</comment>
<accession>A0A6S7IG40</accession>
<dbReference type="Gene3D" id="3.40.630.30">
    <property type="match status" value="1"/>
</dbReference>
<keyword evidence="2" id="KW-1185">Reference proteome</keyword>
<evidence type="ECO:0000313" key="1">
    <source>
        <dbReference type="EMBL" id="CAB4015260.1"/>
    </source>
</evidence>
<protein>
    <submittedName>
        <fullName evidence="1">Uncharacterized protein</fullName>
    </submittedName>
</protein>
<sequence>MTSTIRERNYQPICTECIRPTMNDCEYELVVLKPEDFEEVAMFLDNHFITREPVESIRLGLAAGCNRAAVTITNRYIGSLYRKLGFETVSVLDLTKLEPKYKGRLNFDNMNGNSTICAMIKQGLP</sequence>
<dbReference type="Proteomes" id="UP001152795">
    <property type="component" value="Unassembled WGS sequence"/>
</dbReference>
<gene>
    <name evidence="1" type="ORF">PACLA_8A003344</name>
</gene>
<evidence type="ECO:0000313" key="2">
    <source>
        <dbReference type="Proteomes" id="UP001152795"/>
    </source>
</evidence>
<organism evidence="1 2">
    <name type="scientific">Paramuricea clavata</name>
    <name type="common">Red gorgonian</name>
    <name type="synonym">Violescent sea-whip</name>
    <dbReference type="NCBI Taxonomy" id="317549"/>
    <lineage>
        <taxon>Eukaryota</taxon>
        <taxon>Metazoa</taxon>
        <taxon>Cnidaria</taxon>
        <taxon>Anthozoa</taxon>
        <taxon>Octocorallia</taxon>
        <taxon>Malacalcyonacea</taxon>
        <taxon>Plexauridae</taxon>
        <taxon>Paramuricea</taxon>
    </lineage>
</organism>
<proteinExistence type="predicted"/>
<dbReference type="EMBL" id="CACRXK020008650">
    <property type="protein sequence ID" value="CAB4015260.1"/>
    <property type="molecule type" value="Genomic_DNA"/>
</dbReference>
<name>A0A6S7IG40_PARCT</name>